<dbReference type="InterPro" id="IPR002818">
    <property type="entry name" value="DJ-1/PfpI"/>
</dbReference>
<sequence>MPPPLDIAILAFDGVQILDVTGPAAVFAAANDAVAQPHYRLHILSPAGGGVTSNSGVVLGTQALASVAPSTLDSVFVAGGDGGGLRALAAQAPVCAWLDEASTGARRFGSICTGAFLLAHLGLIDGKRVATHWESCSALAKRYPRVQVDANALYVEDGGVWTSAGVTTGIDMALAIVERDLGAPVAGAIARRLVLYARRPGYQAQFSALLMAQERAREPFAGLVAWIGDHLGHRLDVSTLAGRVSMSERSFHRKFTSVVGDTPAHFVETLRLDKGRSLLAAGVSVKRIAADTGYSTAAQFSKAFERRFGMAPALFREMHAHPPAARMLA</sequence>
<keyword evidence="6" id="KW-1185">Reference proteome</keyword>
<dbReference type="InterPro" id="IPR018060">
    <property type="entry name" value="HTH_AraC"/>
</dbReference>
<dbReference type="PROSITE" id="PS01124">
    <property type="entry name" value="HTH_ARAC_FAMILY_2"/>
    <property type="match status" value="1"/>
</dbReference>
<dbReference type="InterPro" id="IPR052158">
    <property type="entry name" value="INH-QAR"/>
</dbReference>
<dbReference type="SUPFAM" id="SSF52317">
    <property type="entry name" value="Class I glutamine amidotransferase-like"/>
    <property type="match status" value="1"/>
</dbReference>
<dbReference type="Gene3D" id="3.40.50.880">
    <property type="match status" value="1"/>
</dbReference>
<dbReference type="PRINTS" id="PR00032">
    <property type="entry name" value="HTHARAC"/>
</dbReference>
<dbReference type="InterPro" id="IPR020449">
    <property type="entry name" value="Tscrpt_reg_AraC-type_HTH"/>
</dbReference>
<organism evidence="5 6">
    <name type="scientific">Massilia niabensis</name>
    <dbReference type="NCBI Taxonomy" id="544910"/>
    <lineage>
        <taxon>Bacteria</taxon>
        <taxon>Pseudomonadati</taxon>
        <taxon>Pseudomonadota</taxon>
        <taxon>Betaproteobacteria</taxon>
        <taxon>Burkholderiales</taxon>
        <taxon>Oxalobacteraceae</taxon>
        <taxon>Telluria group</taxon>
        <taxon>Massilia</taxon>
    </lineage>
</organism>
<dbReference type="InterPro" id="IPR018062">
    <property type="entry name" value="HTH_AraC-typ_CS"/>
</dbReference>
<dbReference type="SUPFAM" id="SSF46689">
    <property type="entry name" value="Homeodomain-like"/>
    <property type="match status" value="2"/>
</dbReference>
<dbReference type="PANTHER" id="PTHR43130:SF3">
    <property type="entry name" value="HTH-TYPE TRANSCRIPTIONAL REGULATOR RV1931C"/>
    <property type="match status" value="1"/>
</dbReference>
<protein>
    <submittedName>
        <fullName evidence="5">GlxA family transcriptional regulator</fullName>
    </submittedName>
</protein>
<evidence type="ECO:0000259" key="4">
    <source>
        <dbReference type="PROSITE" id="PS01124"/>
    </source>
</evidence>
<name>A0ABW0L3N9_9BURK</name>
<evidence type="ECO:0000256" key="3">
    <source>
        <dbReference type="ARBA" id="ARBA00023163"/>
    </source>
</evidence>
<dbReference type="Proteomes" id="UP001596050">
    <property type="component" value="Unassembled WGS sequence"/>
</dbReference>
<dbReference type="EMBL" id="JBHSMU010000011">
    <property type="protein sequence ID" value="MFC5460408.1"/>
    <property type="molecule type" value="Genomic_DNA"/>
</dbReference>
<feature type="domain" description="HTH araC/xylS-type" evidence="4">
    <location>
        <begin position="221"/>
        <end position="318"/>
    </location>
</feature>
<keyword evidence="1" id="KW-0805">Transcription regulation</keyword>
<evidence type="ECO:0000256" key="2">
    <source>
        <dbReference type="ARBA" id="ARBA00023125"/>
    </source>
</evidence>
<dbReference type="RefSeq" id="WP_379783251.1">
    <property type="nucleotide sequence ID" value="NZ_JBHSMU010000011.1"/>
</dbReference>
<gene>
    <name evidence="5" type="ORF">ACFPN5_11385</name>
</gene>
<accession>A0ABW0L3N9</accession>
<dbReference type="CDD" id="cd03137">
    <property type="entry name" value="GATase1_AraC_1"/>
    <property type="match status" value="1"/>
</dbReference>
<comment type="caution">
    <text evidence="5">The sequence shown here is derived from an EMBL/GenBank/DDBJ whole genome shotgun (WGS) entry which is preliminary data.</text>
</comment>
<keyword evidence="3" id="KW-0804">Transcription</keyword>
<evidence type="ECO:0000313" key="6">
    <source>
        <dbReference type="Proteomes" id="UP001596050"/>
    </source>
</evidence>
<dbReference type="PROSITE" id="PS00041">
    <property type="entry name" value="HTH_ARAC_FAMILY_1"/>
    <property type="match status" value="1"/>
</dbReference>
<dbReference type="Pfam" id="PF01965">
    <property type="entry name" value="DJ-1_PfpI"/>
    <property type="match status" value="1"/>
</dbReference>
<dbReference type="InterPro" id="IPR009057">
    <property type="entry name" value="Homeodomain-like_sf"/>
</dbReference>
<evidence type="ECO:0000256" key="1">
    <source>
        <dbReference type="ARBA" id="ARBA00023015"/>
    </source>
</evidence>
<dbReference type="PANTHER" id="PTHR43130">
    <property type="entry name" value="ARAC-FAMILY TRANSCRIPTIONAL REGULATOR"/>
    <property type="match status" value="1"/>
</dbReference>
<dbReference type="InterPro" id="IPR029062">
    <property type="entry name" value="Class_I_gatase-like"/>
</dbReference>
<dbReference type="SMART" id="SM00342">
    <property type="entry name" value="HTH_ARAC"/>
    <property type="match status" value="1"/>
</dbReference>
<dbReference type="Gene3D" id="1.10.10.60">
    <property type="entry name" value="Homeodomain-like"/>
    <property type="match status" value="1"/>
</dbReference>
<proteinExistence type="predicted"/>
<reference evidence="6" key="1">
    <citation type="journal article" date="2019" name="Int. J. Syst. Evol. Microbiol.">
        <title>The Global Catalogue of Microorganisms (GCM) 10K type strain sequencing project: providing services to taxonomists for standard genome sequencing and annotation.</title>
        <authorList>
            <consortium name="The Broad Institute Genomics Platform"/>
            <consortium name="The Broad Institute Genome Sequencing Center for Infectious Disease"/>
            <person name="Wu L."/>
            <person name="Ma J."/>
        </authorList>
    </citation>
    <scope>NUCLEOTIDE SEQUENCE [LARGE SCALE GENOMIC DNA]</scope>
    <source>
        <strain evidence="6">KACC 12649</strain>
    </source>
</reference>
<keyword evidence="2" id="KW-0238">DNA-binding</keyword>
<dbReference type="Pfam" id="PF12833">
    <property type="entry name" value="HTH_18"/>
    <property type="match status" value="1"/>
</dbReference>
<evidence type="ECO:0000313" key="5">
    <source>
        <dbReference type="EMBL" id="MFC5460408.1"/>
    </source>
</evidence>